<comment type="caution">
    <text evidence="3">The sequence shown here is derived from an EMBL/GenBank/DDBJ whole genome shotgun (WGS) entry which is preliminary data.</text>
</comment>
<feature type="domain" description="Urease accessory protein UreH-like transmembrane" evidence="2">
    <location>
        <begin position="9"/>
        <end position="220"/>
    </location>
</feature>
<gene>
    <name evidence="3" type="ORF">E4P82_10590</name>
</gene>
<evidence type="ECO:0000313" key="4">
    <source>
        <dbReference type="Proteomes" id="UP000760480"/>
    </source>
</evidence>
<keyword evidence="1" id="KW-1133">Transmembrane helix</keyword>
<feature type="transmembrane region" description="Helical" evidence="1">
    <location>
        <begin position="7"/>
        <end position="39"/>
    </location>
</feature>
<keyword evidence="4" id="KW-1185">Reference proteome</keyword>
<dbReference type="Pfam" id="PF13386">
    <property type="entry name" value="DsbD_2"/>
    <property type="match status" value="1"/>
</dbReference>
<dbReference type="EMBL" id="SPMZ01000029">
    <property type="protein sequence ID" value="NMQ19604.1"/>
    <property type="molecule type" value="Genomic_DNA"/>
</dbReference>
<reference evidence="3 4" key="1">
    <citation type="submission" date="2019-03" db="EMBL/GenBank/DDBJ databases">
        <title>Metabolic reconstructions from genomes of highly enriched 'Candidatus Accumulibacter' and 'Candidatus Competibacter' bioreactor populations.</title>
        <authorList>
            <person name="Annavajhala M.K."/>
            <person name="Welles L."/>
            <person name="Abbas B."/>
            <person name="Sorokin D."/>
            <person name="Park H."/>
            <person name="Van Loosdrecht M."/>
            <person name="Chandran K."/>
        </authorList>
    </citation>
    <scope>NUCLEOTIDE SEQUENCE [LARGE SCALE GENOMIC DNA]</scope>
    <source>
        <strain evidence="3 4">SBR_G</strain>
    </source>
</reference>
<evidence type="ECO:0000313" key="3">
    <source>
        <dbReference type="EMBL" id="NMQ19604.1"/>
    </source>
</evidence>
<feature type="transmembrane region" description="Helical" evidence="1">
    <location>
        <begin position="209"/>
        <end position="230"/>
    </location>
</feature>
<dbReference type="PANTHER" id="PTHR42208">
    <property type="entry name" value="HEAVY METAL TRANSPORTER-RELATED"/>
    <property type="match status" value="1"/>
</dbReference>
<protein>
    <submittedName>
        <fullName evidence="3">Sulfite exporter TauE/SafE family protein</fullName>
    </submittedName>
</protein>
<feature type="transmembrane region" description="Helical" evidence="1">
    <location>
        <begin position="59"/>
        <end position="80"/>
    </location>
</feature>
<dbReference type="InterPro" id="IPR039447">
    <property type="entry name" value="UreH-like_TM_dom"/>
</dbReference>
<name>A0ABX1TNG8_9GAMM</name>
<feature type="transmembrane region" description="Helical" evidence="1">
    <location>
        <begin position="141"/>
        <end position="162"/>
    </location>
</feature>
<dbReference type="RefSeq" id="WP_169248859.1">
    <property type="nucleotide sequence ID" value="NZ_SPMZ01000029.1"/>
</dbReference>
<feature type="transmembrane region" description="Helical" evidence="1">
    <location>
        <begin position="87"/>
        <end position="106"/>
    </location>
</feature>
<evidence type="ECO:0000259" key="2">
    <source>
        <dbReference type="Pfam" id="PF13386"/>
    </source>
</evidence>
<proteinExistence type="predicted"/>
<accession>A0ABX1TNG8</accession>
<evidence type="ECO:0000256" key="1">
    <source>
        <dbReference type="SAM" id="Phobius"/>
    </source>
</evidence>
<sequence>MAIDPPYLAAFLIGLSGGAHCFGMCGGIVGALTLGLPATPGHPLRTRLPYLLAYNGGRIISYMIAGALAGGVGAWATHLLPVHRAQLGLQLLAGLFMILLGLYLAGWQTVLGRLERAGGVLWRRIEPLGRRWLPVRTPAQAFGIGLVWGWLPCGLVYSVLVWAIGAGGALKGALLLLSFGLGTLPALLAMGTAAAALAEFVRRPAVRHLTGSLVILFGIYEIVLAARMLIG</sequence>
<organism evidence="3 4">
    <name type="scientific">Candidatus Competibacter phosphatis</name>
    <dbReference type="NCBI Taxonomy" id="221280"/>
    <lineage>
        <taxon>Bacteria</taxon>
        <taxon>Pseudomonadati</taxon>
        <taxon>Pseudomonadota</taxon>
        <taxon>Gammaproteobacteria</taxon>
        <taxon>Candidatus Competibacteraceae</taxon>
        <taxon>Candidatus Competibacter</taxon>
    </lineage>
</organism>
<keyword evidence="1" id="KW-0472">Membrane</keyword>
<feature type="transmembrane region" description="Helical" evidence="1">
    <location>
        <begin position="174"/>
        <end position="197"/>
    </location>
</feature>
<dbReference type="PANTHER" id="PTHR42208:SF1">
    <property type="entry name" value="HEAVY METAL TRANSPORTER"/>
    <property type="match status" value="1"/>
</dbReference>
<keyword evidence="1" id="KW-0812">Transmembrane</keyword>
<dbReference type="Proteomes" id="UP000760480">
    <property type="component" value="Unassembled WGS sequence"/>
</dbReference>